<evidence type="ECO:0000256" key="9">
    <source>
        <dbReference type="ARBA" id="ARBA00022837"/>
    </source>
</evidence>
<keyword evidence="8" id="KW-0479">Metal-binding</keyword>
<keyword evidence="19" id="KW-1185">Reference proteome</keyword>
<evidence type="ECO:0000256" key="6">
    <source>
        <dbReference type="ARBA" id="ARBA00022519"/>
    </source>
</evidence>
<reference evidence="18 19" key="1">
    <citation type="submission" date="2016-10" db="EMBL/GenBank/DDBJ databases">
        <authorList>
            <person name="de Groot N.N."/>
        </authorList>
    </citation>
    <scope>NUCLEOTIDE SEQUENCE [LARGE SCALE GENOMIC DNA]</scope>
    <source>
        <strain evidence="18 19">DSM 22012</strain>
    </source>
</reference>
<keyword evidence="12 16" id="KW-0472">Membrane</keyword>
<evidence type="ECO:0000256" key="5">
    <source>
        <dbReference type="ARBA" id="ARBA00022475"/>
    </source>
</evidence>
<dbReference type="Pfam" id="PF00482">
    <property type="entry name" value="T2SSF"/>
    <property type="match status" value="2"/>
</dbReference>
<keyword evidence="10" id="KW-0653">Protein transport</keyword>
<dbReference type="GO" id="GO:0046872">
    <property type="term" value="F:metal ion binding"/>
    <property type="evidence" value="ECO:0007669"/>
    <property type="project" value="UniProtKB-KW"/>
</dbReference>
<dbReference type="GO" id="GO:0005886">
    <property type="term" value="C:plasma membrane"/>
    <property type="evidence" value="ECO:0007669"/>
    <property type="project" value="UniProtKB-SubCell"/>
</dbReference>
<evidence type="ECO:0000313" key="19">
    <source>
        <dbReference type="Proteomes" id="UP000236745"/>
    </source>
</evidence>
<evidence type="ECO:0000256" key="3">
    <source>
        <dbReference type="ARBA" id="ARBA00005745"/>
    </source>
</evidence>
<comment type="function">
    <text evidence="1">Component of the type II secretion system inner membrane complex required for the energy-dependent secretion of extracellular factors such as proteases and toxins from the periplasm.</text>
</comment>
<evidence type="ECO:0000256" key="2">
    <source>
        <dbReference type="ARBA" id="ARBA00004429"/>
    </source>
</evidence>
<dbReference type="FunFam" id="1.20.81.30:FF:000001">
    <property type="entry name" value="Type II secretion system protein F"/>
    <property type="match status" value="2"/>
</dbReference>
<feature type="transmembrane region" description="Helical" evidence="16">
    <location>
        <begin position="380"/>
        <end position="400"/>
    </location>
</feature>
<proteinExistence type="inferred from homology"/>
<dbReference type="AlphaFoldDB" id="A0A1H6DF45"/>
<dbReference type="PROSITE" id="PS00874">
    <property type="entry name" value="T2SP_F"/>
    <property type="match status" value="1"/>
</dbReference>
<feature type="domain" description="Type II secretion system protein GspF" evidence="17">
    <location>
        <begin position="278"/>
        <end position="399"/>
    </location>
</feature>
<dbReference type="GO" id="GO:0015628">
    <property type="term" value="P:protein secretion by the type II secretion system"/>
    <property type="evidence" value="ECO:0007669"/>
    <property type="project" value="InterPro"/>
</dbReference>
<dbReference type="InterPro" id="IPR003004">
    <property type="entry name" value="GspF/PilC"/>
</dbReference>
<evidence type="ECO:0000256" key="16">
    <source>
        <dbReference type="SAM" id="Phobius"/>
    </source>
</evidence>
<dbReference type="OrthoDB" id="9805682at2"/>
<dbReference type="PANTHER" id="PTHR30012:SF0">
    <property type="entry name" value="TYPE II SECRETION SYSTEM PROTEIN F-RELATED"/>
    <property type="match status" value="1"/>
</dbReference>
<evidence type="ECO:0000259" key="17">
    <source>
        <dbReference type="Pfam" id="PF00482"/>
    </source>
</evidence>
<sequence length="409" mass="44460">MQTFKYQALDASGKTVRDLIQADSERQARQLLRDRGLFPRQLASTTSSASGEVGEKKSTRGSRRRLNHAERVELTRQLATLVGAALPLAESLQLLAEQSTQPRLRAVLLQLLASVQEGHSLADSLRQSGGQFNAMYCALVAAGERSGRLGLVLERLADYQEQVQKQRHKAMTALIYPAALLFVSLAVVVGLMSFVVPKLTEQFIDSGQALPLLTRILIVLSDAVLTFGPLALVLLALGVVVAVILLRKPAWALRRDRALLRLPRLGGLLVLLDSARLSRSLAILVSSGVPLLDALRVSVDTLGNRVLQAALRDSCQDLRGGTSLYRALGQSGHFPPLLVNMVASGEASGRLDEMLDRVASHQERSFGQRVDTTLALFEPVMILCMGSLVLFIVLAILLPIMQLNQALNF</sequence>
<dbReference type="GO" id="GO:0015627">
    <property type="term" value="C:type II protein secretion system complex"/>
    <property type="evidence" value="ECO:0007669"/>
    <property type="project" value="InterPro"/>
</dbReference>
<keyword evidence="5" id="KW-1003">Cell membrane</keyword>
<accession>A0A1H6DF45</accession>
<protein>
    <recommendedName>
        <fullName evidence="13">General secretion pathway protein F</fullName>
    </recommendedName>
</protein>
<comment type="similarity">
    <text evidence="3 14">Belongs to the GSP F family.</text>
</comment>
<evidence type="ECO:0000256" key="13">
    <source>
        <dbReference type="ARBA" id="ARBA00030750"/>
    </source>
</evidence>
<dbReference type="Proteomes" id="UP000236745">
    <property type="component" value="Unassembled WGS sequence"/>
</dbReference>
<feature type="domain" description="Type II secretion system protein GspF" evidence="17">
    <location>
        <begin position="75"/>
        <end position="197"/>
    </location>
</feature>
<evidence type="ECO:0000256" key="10">
    <source>
        <dbReference type="ARBA" id="ARBA00022927"/>
    </source>
</evidence>
<dbReference type="PRINTS" id="PR00812">
    <property type="entry name" value="BCTERIALGSPF"/>
</dbReference>
<dbReference type="InterPro" id="IPR018076">
    <property type="entry name" value="T2SS_GspF_dom"/>
</dbReference>
<gene>
    <name evidence="18" type="ORF">SAMN05444390_10675</name>
</gene>
<dbReference type="Gene3D" id="1.20.81.30">
    <property type="entry name" value="Type II secretion system (T2SS), domain F"/>
    <property type="match status" value="2"/>
</dbReference>
<dbReference type="EMBL" id="FNVQ01000006">
    <property type="protein sequence ID" value="SEG84057.1"/>
    <property type="molecule type" value="Genomic_DNA"/>
</dbReference>
<keyword evidence="9" id="KW-0106">Calcium</keyword>
<keyword evidence="7 14" id="KW-0812">Transmembrane</keyword>
<evidence type="ECO:0000256" key="12">
    <source>
        <dbReference type="ARBA" id="ARBA00023136"/>
    </source>
</evidence>
<comment type="subcellular location">
    <subcellularLocation>
        <location evidence="2 14">Cell inner membrane</location>
        <topology evidence="2 14">Multi-pass membrane protein</topology>
    </subcellularLocation>
</comment>
<name>A0A1H6DF45_9GAMM</name>
<evidence type="ECO:0000256" key="7">
    <source>
        <dbReference type="ARBA" id="ARBA00022692"/>
    </source>
</evidence>
<evidence type="ECO:0000256" key="11">
    <source>
        <dbReference type="ARBA" id="ARBA00022989"/>
    </source>
</evidence>
<evidence type="ECO:0000256" key="14">
    <source>
        <dbReference type="RuleBase" id="RU003923"/>
    </source>
</evidence>
<keyword evidence="6" id="KW-0997">Cell inner membrane</keyword>
<dbReference type="NCBIfam" id="TIGR02120">
    <property type="entry name" value="GspF"/>
    <property type="match status" value="1"/>
</dbReference>
<dbReference type="RefSeq" id="WP_104005326.1">
    <property type="nucleotide sequence ID" value="NZ_FNVQ01000006.1"/>
</dbReference>
<feature type="region of interest" description="Disordered" evidence="15">
    <location>
        <begin position="43"/>
        <end position="66"/>
    </location>
</feature>
<evidence type="ECO:0000256" key="4">
    <source>
        <dbReference type="ARBA" id="ARBA00022448"/>
    </source>
</evidence>
<dbReference type="InterPro" id="IPR001992">
    <property type="entry name" value="T2SS_GspF/T4SS_PilC_CS"/>
</dbReference>
<dbReference type="InterPro" id="IPR011850">
    <property type="entry name" value="T2SS_GspF"/>
</dbReference>
<feature type="transmembrane region" description="Helical" evidence="16">
    <location>
        <begin position="174"/>
        <end position="196"/>
    </location>
</feature>
<evidence type="ECO:0000256" key="1">
    <source>
        <dbReference type="ARBA" id="ARBA00002684"/>
    </source>
</evidence>
<dbReference type="InterPro" id="IPR042094">
    <property type="entry name" value="T2SS_GspF_sf"/>
</dbReference>
<evidence type="ECO:0000313" key="18">
    <source>
        <dbReference type="EMBL" id="SEG84057.1"/>
    </source>
</evidence>
<evidence type="ECO:0000256" key="15">
    <source>
        <dbReference type="SAM" id="MobiDB-lite"/>
    </source>
</evidence>
<dbReference type="PANTHER" id="PTHR30012">
    <property type="entry name" value="GENERAL SECRETION PATHWAY PROTEIN"/>
    <property type="match status" value="1"/>
</dbReference>
<keyword evidence="11 16" id="KW-1133">Transmembrane helix</keyword>
<organism evidence="18 19">
    <name type="scientific">Marinobacterium lutimaris</name>
    <dbReference type="NCBI Taxonomy" id="568106"/>
    <lineage>
        <taxon>Bacteria</taxon>
        <taxon>Pseudomonadati</taxon>
        <taxon>Pseudomonadota</taxon>
        <taxon>Gammaproteobacteria</taxon>
        <taxon>Oceanospirillales</taxon>
        <taxon>Oceanospirillaceae</taxon>
        <taxon>Marinobacterium</taxon>
    </lineage>
</organism>
<evidence type="ECO:0000256" key="8">
    <source>
        <dbReference type="ARBA" id="ARBA00022723"/>
    </source>
</evidence>
<keyword evidence="4 14" id="KW-0813">Transport</keyword>
<feature type="transmembrane region" description="Helical" evidence="16">
    <location>
        <begin position="216"/>
        <end position="246"/>
    </location>
</feature>